<proteinExistence type="predicted"/>
<evidence type="ECO:0000313" key="1">
    <source>
        <dbReference type="EnsemblPlants" id="EMT06591"/>
    </source>
</evidence>
<protein>
    <submittedName>
        <fullName evidence="1">Uncharacterized protein</fullName>
    </submittedName>
</protein>
<reference evidence="1" key="1">
    <citation type="submission" date="2015-06" db="UniProtKB">
        <authorList>
            <consortium name="EnsemblPlants"/>
        </authorList>
    </citation>
    <scope>IDENTIFICATION</scope>
</reference>
<accession>M8APU7</accession>
<name>M8APU7_AEGTA</name>
<dbReference type="AlphaFoldDB" id="M8APU7"/>
<sequence>MSSSSHPTCGEEQAVDNLAAARDEAATSFLLLRLQWRCTKGSLKQIRRPRASLALHAPSWCRGTPWKNHNKDVVLATVLSYDPKLKIDGAEIKMHFGQCNTTLAKTKDLVQSRKNYNTND</sequence>
<dbReference type="EnsemblPlants" id="EMT06591">
    <property type="protein sequence ID" value="EMT06591"/>
    <property type="gene ID" value="F775_24631"/>
</dbReference>
<organism evidence="1">
    <name type="scientific">Aegilops tauschii</name>
    <name type="common">Tausch's goatgrass</name>
    <name type="synonym">Aegilops squarrosa</name>
    <dbReference type="NCBI Taxonomy" id="37682"/>
    <lineage>
        <taxon>Eukaryota</taxon>
        <taxon>Viridiplantae</taxon>
        <taxon>Streptophyta</taxon>
        <taxon>Embryophyta</taxon>
        <taxon>Tracheophyta</taxon>
        <taxon>Spermatophyta</taxon>
        <taxon>Magnoliopsida</taxon>
        <taxon>Liliopsida</taxon>
        <taxon>Poales</taxon>
        <taxon>Poaceae</taxon>
        <taxon>BOP clade</taxon>
        <taxon>Pooideae</taxon>
        <taxon>Triticodae</taxon>
        <taxon>Triticeae</taxon>
        <taxon>Triticinae</taxon>
        <taxon>Aegilops</taxon>
    </lineage>
</organism>